<dbReference type="Proteomes" id="UP000236161">
    <property type="component" value="Unassembled WGS sequence"/>
</dbReference>
<dbReference type="AlphaFoldDB" id="A0A2I0AFB4"/>
<keyword evidence="3" id="KW-1185">Reference proteome</keyword>
<evidence type="ECO:0000313" key="3">
    <source>
        <dbReference type="Proteomes" id="UP000236161"/>
    </source>
</evidence>
<protein>
    <submittedName>
        <fullName evidence="2">Uncharacterized protein</fullName>
    </submittedName>
</protein>
<organism evidence="2 3">
    <name type="scientific">Apostasia shenzhenica</name>
    <dbReference type="NCBI Taxonomy" id="1088818"/>
    <lineage>
        <taxon>Eukaryota</taxon>
        <taxon>Viridiplantae</taxon>
        <taxon>Streptophyta</taxon>
        <taxon>Embryophyta</taxon>
        <taxon>Tracheophyta</taxon>
        <taxon>Spermatophyta</taxon>
        <taxon>Magnoliopsida</taxon>
        <taxon>Liliopsida</taxon>
        <taxon>Asparagales</taxon>
        <taxon>Orchidaceae</taxon>
        <taxon>Apostasioideae</taxon>
        <taxon>Apostasia</taxon>
    </lineage>
</organism>
<evidence type="ECO:0000313" key="2">
    <source>
        <dbReference type="EMBL" id="PKA54241.1"/>
    </source>
</evidence>
<feature type="compositionally biased region" description="Polar residues" evidence="1">
    <location>
        <begin position="363"/>
        <end position="382"/>
    </location>
</feature>
<dbReference type="OrthoDB" id="785936at2759"/>
<name>A0A2I0AFB4_9ASPA</name>
<dbReference type="STRING" id="1088818.A0A2I0AFB4"/>
<feature type="region of interest" description="Disordered" evidence="1">
    <location>
        <begin position="159"/>
        <end position="223"/>
    </location>
</feature>
<reference evidence="2 3" key="1">
    <citation type="journal article" date="2017" name="Nature">
        <title>The Apostasia genome and the evolution of orchids.</title>
        <authorList>
            <person name="Zhang G.Q."/>
            <person name="Liu K.W."/>
            <person name="Li Z."/>
            <person name="Lohaus R."/>
            <person name="Hsiao Y.Y."/>
            <person name="Niu S.C."/>
            <person name="Wang J.Y."/>
            <person name="Lin Y.C."/>
            <person name="Xu Q."/>
            <person name="Chen L.J."/>
            <person name="Yoshida K."/>
            <person name="Fujiwara S."/>
            <person name="Wang Z.W."/>
            <person name="Zhang Y.Q."/>
            <person name="Mitsuda N."/>
            <person name="Wang M."/>
            <person name="Liu G.H."/>
            <person name="Pecoraro L."/>
            <person name="Huang H.X."/>
            <person name="Xiao X.J."/>
            <person name="Lin M."/>
            <person name="Wu X.Y."/>
            <person name="Wu W.L."/>
            <person name="Chen Y.Y."/>
            <person name="Chang S.B."/>
            <person name="Sakamoto S."/>
            <person name="Ohme-Takagi M."/>
            <person name="Yagi M."/>
            <person name="Zeng S.J."/>
            <person name="Shen C.Y."/>
            <person name="Yeh C.M."/>
            <person name="Luo Y.B."/>
            <person name="Tsai W.C."/>
            <person name="Van de Peer Y."/>
            <person name="Liu Z.J."/>
        </authorList>
    </citation>
    <scope>NUCLEOTIDE SEQUENCE [LARGE SCALE GENOMIC DNA]</scope>
    <source>
        <strain evidence="3">cv. Shenzhen</strain>
        <tissue evidence="2">Stem</tissue>
    </source>
</reference>
<gene>
    <name evidence="2" type="ORF">AXF42_Ash000074</name>
</gene>
<dbReference type="PANTHER" id="PTHR37241:SF1">
    <property type="entry name" value="NEUROFILAMENT HEAVY PROTEIN"/>
    <property type="match status" value="1"/>
</dbReference>
<feature type="compositionally biased region" description="Basic and acidic residues" evidence="1">
    <location>
        <begin position="322"/>
        <end position="347"/>
    </location>
</feature>
<dbReference type="PANTHER" id="PTHR37241">
    <property type="entry name" value="NEUROFILAMENT HEAVY PROTEIN"/>
    <property type="match status" value="1"/>
</dbReference>
<sequence>MEDHLRRDSSSCEVVAEEDDEIYEKIEAPKFVDFTFPDRTRPDDKSWFCVRIGCEQNHEEVDSDALYRSFKLRVMAARSPNLKKQRTRAPEKCPNSAPVKPAKDGILRMGAFTSIPEKMAMAKLKQHQISSLRESLCKPKANVKTIATEKATEISRELRSQTKQQTFQRHKQPKAPALVPKDRNTPVFHNPGLEMCSTKKKKKQQLSVDDERMQPPTGSSAISSRKCIESSVIKKATTVGSALKNCCRPVFTEAAENLPREDTVDDENKENSLVIHEYRNMNSSSPIFVNHPPEEAKSQKKAIPEKLPFQVVKLKQKTTDPKPFRFRTDERGILKEANSERRLKTESMKGSSKVDGIKKQKETQGSSNKSLNNASQRPLPNITSSVKVRETLLGPYKERVVLIKEFKSKQRVHIEGRKVVTVPREPHFHKINIPKSCTKRQEIAVT</sequence>
<evidence type="ECO:0000256" key="1">
    <source>
        <dbReference type="SAM" id="MobiDB-lite"/>
    </source>
</evidence>
<feature type="region of interest" description="Disordered" evidence="1">
    <location>
        <begin position="81"/>
        <end position="102"/>
    </location>
</feature>
<feature type="region of interest" description="Disordered" evidence="1">
    <location>
        <begin position="322"/>
        <end position="382"/>
    </location>
</feature>
<dbReference type="EMBL" id="KZ451982">
    <property type="protein sequence ID" value="PKA54241.1"/>
    <property type="molecule type" value="Genomic_DNA"/>
</dbReference>
<proteinExistence type="predicted"/>
<accession>A0A2I0AFB4</accession>